<protein>
    <submittedName>
        <fullName evidence="2">Uncharacterized protein</fullName>
    </submittedName>
</protein>
<dbReference type="EMBL" id="JACHIV010000001">
    <property type="protein sequence ID" value="MBB5068035.1"/>
    <property type="molecule type" value="Genomic_DNA"/>
</dbReference>
<accession>A0A840ND37</accession>
<keyword evidence="1" id="KW-1133">Transmembrane helix</keyword>
<feature type="transmembrane region" description="Helical" evidence="1">
    <location>
        <begin position="20"/>
        <end position="38"/>
    </location>
</feature>
<evidence type="ECO:0000313" key="2">
    <source>
        <dbReference type="EMBL" id="MBB5068035.1"/>
    </source>
</evidence>
<comment type="caution">
    <text evidence="2">The sequence shown here is derived from an EMBL/GenBank/DDBJ whole genome shotgun (WGS) entry which is preliminary data.</text>
</comment>
<keyword evidence="1" id="KW-0812">Transmembrane</keyword>
<evidence type="ECO:0000313" key="3">
    <source>
        <dbReference type="Proteomes" id="UP000580474"/>
    </source>
</evidence>
<dbReference type="RefSeq" id="WP_184477801.1">
    <property type="nucleotide sequence ID" value="NZ_JACHIV010000001.1"/>
</dbReference>
<dbReference type="Proteomes" id="UP000580474">
    <property type="component" value="Unassembled WGS sequence"/>
</dbReference>
<sequence length="45" mass="4964">MTEQKTAPEGGVKVRALLTVSWLWVGVPFAIGVYQLVIKASQLFM</sequence>
<dbReference type="AlphaFoldDB" id="A0A840ND37"/>
<gene>
    <name evidence="2" type="ORF">BJ969_001123</name>
</gene>
<keyword evidence="1" id="KW-0472">Membrane</keyword>
<name>A0A840ND37_9PSEU</name>
<proteinExistence type="predicted"/>
<organism evidence="2 3">
    <name type="scientific">Saccharopolyspora gloriosae</name>
    <dbReference type="NCBI Taxonomy" id="455344"/>
    <lineage>
        <taxon>Bacteria</taxon>
        <taxon>Bacillati</taxon>
        <taxon>Actinomycetota</taxon>
        <taxon>Actinomycetes</taxon>
        <taxon>Pseudonocardiales</taxon>
        <taxon>Pseudonocardiaceae</taxon>
        <taxon>Saccharopolyspora</taxon>
    </lineage>
</organism>
<evidence type="ECO:0000256" key="1">
    <source>
        <dbReference type="SAM" id="Phobius"/>
    </source>
</evidence>
<keyword evidence="3" id="KW-1185">Reference proteome</keyword>
<reference evidence="2 3" key="1">
    <citation type="submission" date="2020-08" db="EMBL/GenBank/DDBJ databases">
        <title>Sequencing the genomes of 1000 actinobacteria strains.</title>
        <authorList>
            <person name="Klenk H.-P."/>
        </authorList>
    </citation>
    <scope>NUCLEOTIDE SEQUENCE [LARGE SCALE GENOMIC DNA]</scope>
    <source>
        <strain evidence="2 3">DSM 45582</strain>
    </source>
</reference>